<dbReference type="SUPFAM" id="SSF55729">
    <property type="entry name" value="Acyl-CoA N-acyltransferases (Nat)"/>
    <property type="match status" value="1"/>
</dbReference>
<sequence length="363" mass="39284">MGTHILATFPPSTSPSPNQPSSAPPSFAALWVDRARAPETECWLFSTYELPHAHHDEAEAKPQLLSLLNAISHLPPPTPGRPDDQFAILGTVNECLLPLLAGSELQHLVPKKVLTNSIEKARDAYVLPSERERERERDGMGVLGGLSVPYMKWVIAPPSPCPSTSKVNEGRREMEEEEMVLPLGYTYDKVRAERGECRLPILRSDIPRTEKTLSQLGSVGIRYTAPSANTTSNPSAQIDTAENERKDEDGELIAWAFLGVDGSLTSLHVEPGHRGKGLAKAASKRLFKQLADDPVAVGFRPVKGSEGGPKDEAWAHSDVTVDNLGSTGVAKGLGGREGWLVRWVSVDLGRVKSVIGGMNKGEA</sequence>
<dbReference type="InterPro" id="IPR053225">
    <property type="entry name" value="Acyl-CoA_N-acyltransferase"/>
</dbReference>
<keyword evidence="3" id="KW-1185">Reference proteome</keyword>
<evidence type="ECO:0008006" key="4">
    <source>
        <dbReference type="Google" id="ProtNLM"/>
    </source>
</evidence>
<organism evidence="2 3">
    <name type="scientific">Lepraria neglecta</name>
    <dbReference type="NCBI Taxonomy" id="209136"/>
    <lineage>
        <taxon>Eukaryota</taxon>
        <taxon>Fungi</taxon>
        <taxon>Dikarya</taxon>
        <taxon>Ascomycota</taxon>
        <taxon>Pezizomycotina</taxon>
        <taxon>Lecanoromycetes</taxon>
        <taxon>OSLEUM clade</taxon>
        <taxon>Lecanoromycetidae</taxon>
        <taxon>Lecanorales</taxon>
        <taxon>Lecanorineae</taxon>
        <taxon>Stereocaulaceae</taxon>
        <taxon>Lepraria</taxon>
    </lineage>
</organism>
<dbReference type="EMBL" id="JASNWA010000003">
    <property type="protein sequence ID" value="KAK3178992.1"/>
    <property type="molecule type" value="Genomic_DNA"/>
</dbReference>
<dbReference type="PANTHER" id="PTHR20958:SF6">
    <property type="entry name" value="GLYCINE N-ACYLTRANSFERASE-LIKE PROTEIN"/>
    <property type="match status" value="1"/>
</dbReference>
<dbReference type="Gene3D" id="3.40.630.30">
    <property type="match status" value="1"/>
</dbReference>
<feature type="region of interest" description="Disordered" evidence="1">
    <location>
        <begin position="1"/>
        <end position="24"/>
    </location>
</feature>
<dbReference type="PANTHER" id="PTHR20958">
    <property type="entry name" value="GLYCINE N-ACYLTRANSFERASE-LIKE PROTEIN"/>
    <property type="match status" value="1"/>
</dbReference>
<comment type="caution">
    <text evidence="2">The sequence shown here is derived from an EMBL/GenBank/DDBJ whole genome shotgun (WGS) entry which is preliminary data.</text>
</comment>
<name>A0AAE0DQE2_9LECA</name>
<dbReference type="InterPro" id="IPR016181">
    <property type="entry name" value="Acyl_CoA_acyltransferase"/>
</dbReference>
<proteinExistence type="predicted"/>
<evidence type="ECO:0000256" key="1">
    <source>
        <dbReference type="SAM" id="MobiDB-lite"/>
    </source>
</evidence>
<protein>
    <recommendedName>
        <fullName evidence="4">FR47-like domain-containing protein</fullName>
    </recommendedName>
</protein>
<dbReference type="Proteomes" id="UP001276659">
    <property type="component" value="Unassembled WGS sequence"/>
</dbReference>
<dbReference type="AlphaFoldDB" id="A0AAE0DQE2"/>
<gene>
    <name evidence="2" type="ORF">OEA41_001131</name>
</gene>
<reference evidence="2" key="1">
    <citation type="submission" date="2022-11" db="EMBL/GenBank/DDBJ databases">
        <title>Chromosomal genome sequence assembly and mating type (MAT) locus characterization of the leprose asexual lichenized fungus Lepraria neglecta (Nyl.) Erichsen.</title>
        <authorList>
            <person name="Allen J.L."/>
            <person name="Pfeffer B."/>
        </authorList>
    </citation>
    <scope>NUCLEOTIDE SEQUENCE</scope>
    <source>
        <strain evidence="2">Allen 5258</strain>
    </source>
</reference>
<accession>A0AAE0DQE2</accession>
<evidence type="ECO:0000313" key="3">
    <source>
        <dbReference type="Proteomes" id="UP001276659"/>
    </source>
</evidence>
<feature type="compositionally biased region" description="Polar residues" evidence="1">
    <location>
        <begin position="226"/>
        <end position="240"/>
    </location>
</feature>
<evidence type="ECO:0000313" key="2">
    <source>
        <dbReference type="EMBL" id="KAK3178992.1"/>
    </source>
</evidence>
<dbReference type="CDD" id="cd04301">
    <property type="entry name" value="NAT_SF"/>
    <property type="match status" value="1"/>
</dbReference>
<feature type="region of interest" description="Disordered" evidence="1">
    <location>
        <begin position="224"/>
        <end position="245"/>
    </location>
</feature>